<evidence type="ECO:0000313" key="2">
    <source>
        <dbReference type="Proteomes" id="UP000326857"/>
    </source>
</evidence>
<gene>
    <name evidence="1" type="ORF">SPHINGO391_400052</name>
</gene>
<protein>
    <submittedName>
        <fullName evidence="1">Uncharacterized protein</fullName>
    </submittedName>
</protein>
<accession>A0A5E7Z2M8</accession>
<reference evidence="1 2" key="1">
    <citation type="submission" date="2019-09" db="EMBL/GenBank/DDBJ databases">
        <authorList>
            <person name="Dittami M. S."/>
        </authorList>
    </citation>
    <scope>NUCLEOTIDE SEQUENCE [LARGE SCALE GENOMIC DNA]</scope>
    <source>
        <strain evidence="1">SPHINGO391</strain>
    </source>
</reference>
<dbReference type="Proteomes" id="UP000326857">
    <property type="component" value="Unassembled WGS sequence"/>
</dbReference>
<name>A0A5E7Z2M8_9SPHN</name>
<dbReference type="EMBL" id="CABVLI010000035">
    <property type="protein sequence ID" value="VVT10905.1"/>
    <property type="molecule type" value="Genomic_DNA"/>
</dbReference>
<evidence type="ECO:0000313" key="1">
    <source>
        <dbReference type="EMBL" id="VVT10905.1"/>
    </source>
</evidence>
<sequence length="29" mass="2957">MSDQADETVAGQRYTPADTIAVAEGCASV</sequence>
<organism evidence="1 2">
    <name type="scientific">Sphingomonas aurantiaca</name>
    <dbReference type="NCBI Taxonomy" id="185949"/>
    <lineage>
        <taxon>Bacteria</taxon>
        <taxon>Pseudomonadati</taxon>
        <taxon>Pseudomonadota</taxon>
        <taxon>Alphaproteobacteria</taxon>
        <taxon>Sphingomonadales</taxon>
        <taxon>Sphingomonadaceae</taxon>
        <taxon>Sphingomonas</taxon>
    </lineage>
</organism>
<proteinExistence type="predicted"/>
<dbReference type="AlphaFoldDB" id="A0A5E7Z2M8"/>